<keyword evidence="3" id="KW-0963">Cytoplasm</keyword>
<reference evidence="7" key="1">
    <citation type="submission" date="2020-10" db="EMBL/GenBank/DDBJ databases">
        <title>Fervidococcus fontis strain 3639Fd - the first crenarchaeon capable of growth on lipids.</title>
        <authorList>
            <person name="Kochetkova T.V."/>
            <person name="Elcheninov A.G."/>
            <person name="Toschakov S.V."/>
            <person name="Kublanov I.V."/>
        </authorList>
    </citation>
    <scope>NUCLEOTIDE SEQUENCE</scope>
    <source>
        <strain evidence="7">3639Fd</strain>
    </source>
</reference>
<dbReference type="Pfam" id="PF07973">
    <property type="entry name" value="tRNA_SAD"/>
    <property type="match status" value="1"/>
</dbReference>
<evidence type="ECO:0000313" key="8">
    <source>
        <dbReference type="Proteomes" id="UP000652307"/>
    </source>
</evidence>
<evidence type="ECO:0000256" key="5">
    <source>
        <dbReference type="ARBA" id="ARBA00022833"/>
    </source>
</evidence>
<dbReference type="GO" id="GO:0005737">
    <property type="term" value="C:cytoplasm"/>
    <property type="evidence" value="ECO:0007669"/>
    <property type="project" value="UniProtKB-SubCell"/>
</dbReference>
<dbReference type="GO" id="GO:0005524">
    <property type="term" value="F:ATP binding"/>
    <property type="evidence" value="ECO:0007669"/>
    <property type="project" value="InterPro"/>
</dbReference>
<dbReference type="EMBL" id="JADEZV010000001">
    <property type="protein sequence ID" value="MBE9390885.1"/>
    <property type="molecule type" value="Genomic_DNA"/>
</dbReference>
<dbReference type="Proteomes" id="UP000652307">
    <property type="component" value="Unassembled WGS sequence"/>
</dbReference>
<dbReference type="Gene3D" id="2.40.30.130">
    <property type="match status" value="1"/>
</dbReference>
<evidence type="ECO:0000259" key="6">
    <source>
        <dbReference type="PROSITE" id="PS50860"/>
    </source>
</evidence>
<dbReference type="RefSeq" id="WP_193803445.1">
    <property type="nucleotide sequence ID" value="NZ_JADEZV010000001.1"/>
</dbReference>
<comment type="cofactor">
    <cofactor evidence="1">
        <name>Zn(2+)</name>
        <dbReference type="ChEBI" id="CHEBI:29105"/>
    </cofactor>
</comment>
<dbReference type="GO" id="GO:0004813">
    <property type="term" value="F:alanine-tRNA ligase activity"/>
    <property type="evidence" value="ECO:0007669"/>
    <property type="project" value="InterPro"/>
</dbReference>
<comment type="subcellular location">
    <subcellularLocation>
        <location evidence="2">Cytoplasm</location>
    </subcellularLocation>
</comment>
<dbReference type="InterPro" id="IPR018164">
    <property type="entry name" value="Ala-tRNA-synth_IIc_N"/>
</dbReference>
<dbReference type="SUPFAM" id="SSF50447">
    <property type="entry name" value="Translation proteins"/>
    <property type="match status" value="1"/>
</dbReference>
<protein>
    <recommendedName>
        <fullName evidence="6">Alanyl-transfer RNA synthetases family profile domain-containing protein</fullName>
    </recommendedName>
</protein>
<dbReference type="GO" id="GO:0003676">
    <property type="term" value="F:nucleic acid binding"/>
    <property type="evidence" value="ECO:0007669"/>
    <property type="project" value="InterPro"/>
</dbReference>
<proteinExistence type="predicted"/>
<dbReference type="InterPro" id="IPR051335">
    <property type="entry name" value="Alanyl-tRNA_Editing_Enzymes"/>
</dbReference>
<comment type="caution">
    <text evidence="7">The sequence shown here is derived from an EMBL/GenBank/DDBJ whole genome shotgun (WGS) entry which is preliminary data.</text>
</comment>
<dbReference type="Pfam" id="PF01411">
    <property type="entry name" value="tRNA-synt_2c"/>
    <property type="match status" value="1"/>
</dbReference>
<name>A0A843A863_9CREN</name>
<dbReference type="SUPFAM" id="SSF55186">
    <property type="entry name" value="ThrRS/AlaRS common domain"/>
    <property type="match status" value="1"/>
</dbReference>
<dbReference type="PROSITE" id="PS50860">
    <property type="entry name" value="AA_TRNA_LIGASE_II_ALA"/>
    <property type="match status" value="1"/>
</dbReference>
<dbReference type="InterPro" id="IPR012947">
    <property type="entry name" value="tRNA_SAD"/>
</dbReference>
<gene>
    <name evidence="7" type="ORF">IOK49_02160</name>
</gene>
<evidence type="ECO:0000256" key="4">
    <source>
        <dbReference type="ARBA" id="ARBA00022723"/>
    </source>
</evidence>
<accession>A0A843A863</accession>
<dbReference type="GO" id="GO:0046872">
    <property type="term" value="F:metal ion binding"/>
    <property type="evidence" value="ECO:0007669"/>
    <property type="project" value="UniProtKB-KW"/>
</dbReference>
<dbReference type="InterPro" id="IPR009000">
    <property type="entry name" value="Transl_B-barrel_sf"/>
</dbReference>
<dbReference type="PANTHER" id="PTHR43462">
    <property type="entry name" value="ALANYL-TRNA EDITING PROTEIN"/>
    <property type="match status" value="1"/>
</dbReference>
<dbReference type="GO" id="GO:0006419">
    <property type="term" value="P:alanyl-tRNA aminoacylation"/>
    <property type="evidence" value="ECO:0007669"/>
    <property type="project" value="InterPro"/>
</dbReference>
<evidence type="ECO:0000256" key="1">
    <source>
        <dbReference type="ARBA" id="ARBA00001947"/>
    </source>
</evidence>
<organism evidence="7 8">
    <name type="scientific">Fervidicoccus fontis</name>
    <dbReference type="NCBI Taxonomy" id="683846"/>
    <lineage>
        <taxon>Archaea</taxon>
        <taxon>Thermoproteota</taxon>
        <taxon>Thermoprotei</taxon>
        <taxon>Fervidicoccales</taxon>
        <taxon>Fervidicoccaceae</taxon>
        <taxon>Fervidicoccus</taxon>
    </lineage>
</organism>
<dbReference type="GO" id="GO:0002161">
    <property type="term" value="F:aminoacyl-tRNA deacylase activity"/>
    <property type="evidence" value="ECO:0007669"/>
    <property type="project" value="UniProtKB-ARBA"/>
</dbReference>
<dbReference type="SMART" id="SM00863">
    <property type="entry name" value="tRNA_SAD"/>
    <property type="match status" value="1"/>
</dbReference>
<keyword evidence="5" id="KW-0862">Zinc</keyword>
<evidence type="ECO:0000256" key="3">
    <source>
        <dbReference type="ARBA" id="ARBA00022490"/>
    </source>
</evidence>
<dbReference type="InterPro" id="IPR018163">
    <property type="entry name" value="Thr/Ala-tRNA-synth_IIc_edit"/>
</dbReference>
<feature type="domain" description="Alanyl-transfer RNA synthetases family profile" evidence="6">
    <location>
        <begin position="1"/>
        <end position="238"/>
    </location>
</feature>
<dbReference type="InterPro" id="IPR018165">
    <property type="entry name" value="Ala-tRNA-synth_IIc_core"/>
</dbReference>
<evidence type="ECO:0000313" key="7">
    <source>
        <dbReference type="EMBL" id="MBE9390885.1"/>
    </source>
</evidence>
<evidence type="ECO:0000256" key="2">
    <source>
        <dbReference type="ARBA" id="ARBA00004496"/>
    </source>
</evidence>
<dbReference type="PANTHER" id="PTHR43462:SF2">
    <property type="entry name" value="THREONYL AND ALANYL TRNA SYNTHETASE SECOND ADDITIONAL DOMAIN-CONTAINING PROTEIN"/>
    <property type="match status" value="1"/>
</dbReference>
<sequence>MVNLKEEARKFSPTEKVYLENSYLKEINANLLSILMESKNKAYLVFDKTIFHPKSGGQESDTGTIYDNERLFEVKKVLEVDGVAFHYANIQKNSGIPEKGEIFRLKLDWERRYKIMRSHTAGHILDYAVMKVTGKKVNTIEANHASIGSYIKYEHINLSPIQLEMIEKTANEAVKAGISVNVRYVKREELEKFVFNAPNLERLPDVGIYRIVEIQNINSIPCSGTHVKNTSEINYIKIKGVKEEDDGTVIFYETIP</sequence>
<dbReference type="AlphaFoldDB" id="A0A843A863"/>
<dbReference type="Gene3D" id="3.30.980.10">
    <property type="entry name" value="Threonyl-trna Synthetase, Chain A, domain 2"/>
    <property type="match status" value="1"/>
</dbReference>
<keyword evidence="4" id="KW-0479">Metal-binding</keyword>